<organism evidence="1 2">
    <name type="scientific">Saitoella complicata (strain BCRC 22490 / CBS 7301 / JCM 7358 / NBRC 10748 / NRRL Y-17804)</name>
    <dbReference type="NCBI Taxonomy" id="698492"/>
    <lineage>
        <taxon>Eukaryota</taxon>
        <taxon>Fungi</taxon>
        <taxon>Dikarya</taxon>
        <taxon>Ascomycota</taxon>
        <taxon>Taphrinomycotina</taxon>
        <taxon>Taphrinomycotina incertae sedis</taxon>
        <taxon>Saitoella</taxon>
    </lineage>
</organism>
<sequence>MVSVAPSMLPSLRHLRFLMGYLLVLAALLLTLINIFKSKSASSLVRPTSLHRRSQHTFPLPSGPKRDVLPIVSRKHPWGAHGLVELGIGHHNPSILRMPPGTGALYVTVARSQYDTRIVQDIEGQPVDIDLRDILAALLEDDPTHNTHAWPPDLNILYNTTQTTILPLIRSTSNVIRGCVPAAGWWFRHIPGPEDARLFWSALGEPLLTYNSPGSRDDLCRQIYLVDARVVMPELNEALERIGWNDAHPVRLRHHFPLYWEGQGGLEKNWALIAVGEELYVHTDLAPRKVWSLGGYDTEKRQLVLTPLHQDKTTSNCFTDIRNASDMLLPHQTGNFIPLTLCNRGECKPTPENTVLTGFAHWKFGIPGQYERRVITLKSTPPFDYVSMSPPLTFVGATDSIDTLYVMSHDFFPRDPNLVDYAPGHGFLDDLCVISIGKNNNEGIFVETDVIGLMESHTAC</sequence>
<gene>
    <name evidence="1" type="ORF">G7K_5242-t1</name>
</gene>
<dbReference type="Proteomes" id="UP000033140">
    <property type="component" value="Unassembled WGS sequence"/>
</dbReference>
<keyword evidence="2" id="KW-1185">Reference proteome</keyword>
<reference evidence="1 2" key="3">
    <citation type="journal article" date="2015" name="Genome Announc.">
        <title>Draft Genome Sequence of the Archiascomycetous Yeast Saitoella complicata.</title>
        <authorList>
            <person name="Yamauchi K."/>
            <person name="Kondo S."/>
            <person name="Hamamoto M."/>
            <person name="Takahashi Y."/>
            <person name="Ogura Y."/>
            <person name="Hayashi T."/>
            <person name="Nishida H."/>
        </authorList>
    </citation>
    <scope>NUCLEOTIDE SEQUENCE [LARGE SCALE GENOMIC DNA]</scope>
    <source>
        <strain evidence="1 2">NRRL Y-17804</strain>
    </source>
</reference>
<comment type="caution">
    <text evidence="1">The sequence shown here is derived from an EMBL/GenBank/DDBJ whole genome shotgun (WGS) entry which is preliminary data.</text>
</comment>
<dbReference type="AlphaFoldDB" id="A0A0E9NN70"/>
<accession>A0A0E9NN70</accession>
<proteinExistence type="predicted"/>
<protein>
    <submittedName>
        <fullName evidence="1">Uncharacterized protein</fullName>
    </submittedName>
</protein>
<evidence type="ECO:0000313" key="2">
    <source>
        <dbReference type="Proteomes" id="UP000033140"/>
    </source>
</evidence>
<evidence type="ECO:0000313" key="1">
    <source>
        <dbReference type="EMBL" id="GAO51131.1"/>
    </source>
</evidence>
<dbReference type="EMBL" id="BACD03000041">
    <property type="protein sequence ID" value="GAO51131.1"/>
    <property type="molecule type" value="Genomic_DNA"/>
</dbReference>
<name>A0A0E9NN70_SAICN</name>
<reference evidence="1 2" key="1">
    <citation type="journal article" date="2011" name="J. Gen. Appl. Microbiol.">
        <title>Draft genome sequencing of the enigmatic yeast Saitoella complicata.</title>
        <authorList>
            <person name="Nishida H."/>
            <person name="Hamamoto M."/>
            <person name="Sugiyama J."/>
        </authorList>
    </citation>
    <scope>NUCLEOTIDE SEQUENCE [LARGE SCALE GENOMIC DNA]</scope>
    <source>
        <strain evidence="1 2">NRRL Y-17804</strain>
    </source>
</reference>
<reference evidence="1 2" key="2">
    <citation type="journal article" date="2014" name="J. Gen. Appl. Microbiol.">
        <title>The early diverging ascomycetous budding yeast Saitoella complicata has three histone deacetylases belonging to the Clr6, Hos2, and Rpd3 lineages.</title>
        <authorList>
            <person name="Nishida H."/>
            <person name="Matsumoto T."/>
            <person name="Kondo S."/>
            <person name="Hamamoto M."/>
            <person name="Yoshikawa H."/>
        </authorList>
    </citation>
    <scope>NUCLEOTIDE SEQUENCE [LARGE SCALE GENOMIC DNA]</scope>
    <source>
        <strain evidence="1 2">NRRL Y-17804</strain>
    </source>
</reference>